<dbReference type="CDD" id="cd11053">
    <property type="entry name" value="CYP110-like"/>
    <property type="match status" value="1"/>
</dbReference>
<evidence type="ECO:0000313" key="4">
    <source>
        <dbReference type="EMBL" id="MFB2894248.1"/>
    </source>
</evidence>
<organism evidence="4 5">
    <name type="scientific">Floridaenema flaviceps BLCC-F50</name>
    <dbReference type="NCBI Taxonomy" id="3153642"/>
    <lineage>
        <taxon>Bacteria</taxon>
        <taxon>Bacillati</taxon>
        <taxon>Cyanobacteriota</taxon>
        <taxon>Cyanophyceae</taxon>
        <taxon>Oscillatoriophycideae</taxon>
        <taxon>Aerosakkonematales</taxon>
        <taxon>Aerosakkonemataceae</taxon>
        <taxon>Floridanema</taxon>
        <taxon>Floridanema flaviceps</taxon>
    </lineage>
</organism>
<keyword evidence="3" id="KW-0503">Monooxygenase</keyword>
<gene>
    <name evidence="4" type="ORF">ACE1CI_15165</name>
</gene>
<dbReference type="Proteomes" id="UP001576784">
    <property type="component" value="Unassembled WGS sequence"/>
</dbReference>
<reference evidence="4 5" key="1">
    <citation type="submission" date="2024-09" db="EMBL/GenBank/DDBJ databases">
        <title>Floridaenema gen nov. (Aerosakkonemataceae, Aerosakkonematales ord. nov., Cyanobacteria) from benthic tropical and subtropical fresh waters, with the description of four new species.</title>
        <authorList>
            <person name="Moretto J.A."/>
            <person name="Berthold D.E."/>
            <person name="Lefler F.W."/>
            <person name="Huang I.-S."/>
            <person name="Laughinghouse H. IV."/>
        </authorList>
    </citation>
    <scope>NUCLEOTIDE SEQUENCE [LARGE SCALE GENOMIC DNA]</scope>
    <source>
        <strain evidence="4 5">BLCC-F50</strain>
    </source>
</reference>
<comment type="cofactor">
    <cofactor evidence="1">
        <name>heme</name>
        <dbReference type="ChEBI" id="CHEBI:30413"/>
    </cofactor>
</comment>
<dbReference type="EMBL" id="JBHFNR010000104">
    <property type="protein sequence ID" value="MFB2894248.1"/>
    <property type="molecule type" value="Genomic_DNA"/>
</dbReference>
<dbReference type="Pfam" id="PF00067">
    <property type="entry name" value="p450"/>
    <property type="match status" value="1"/>
</dbReference>
<dbReference type="RefSeq" id="WP_413263896.1">
    <property type="nucleotide sequence ID" value="NZ_JBHFNR010000104.1"/>
</dbReference>
<dbReference type="PRINTS" id="PR00385">
    <property type="entry name" value="P450"/>
</dbReference>
<comment type="caution">
    <text evidence="4">The sequence shown here is derived from an EMBL/GenBank/DDBJ whole genome shotgun (WGS) entry which is preliminary data.</text>
</comment>
<protein>
    <submittedName>
        <fullName evidence="4">Cytochrome P450</fullName>
    </submittedName>
</protein>
<proteinExistence type="inferred from homology"/>
<dbReference type="PRINTS" id="PR00463">
    <property type="entry name" value="EP450I"/>
</dbReference>
<evidence type="ECO:0000256" key="3">
    <source>
        <dbReference type="RuleBase" id="RU000461"/>
    </source>
</evidence>
<keyword evidence="3" id="KW-0349">Heme</keyword>
<sequence>MKQLQGPQSPTFVQTLQWVFRPMQYMEECAKRYGDIFTMRLGTEFDPIVFVSNPKALQQILSNDTTKQFAAPGEMNKIFEAFVGKQSVITLSGAQHQRQRQLMMPPFHGDRMRTYADTIAKVTEEIMSSWQVGQSFSARSATQTITLRVIMQAVFGLYDGPRAQQLEKLLSEMLDKGSTPLSVTMLYFPFLQKDFGAWSPWGQFRRRIEQVDKLIYEEIRERRANFDPSRTDILNLLMAARDDAGEAMTDEELRDELMTLLTAGHETTATALAWAFYWIHKIPEVREKLLAELDTLGENPDPNAIFKLPYLNAVYCETMRIYPVAMLTFPRVVKEPVNLVGYDLQPGTVLIGSIYLTHRREDLYPEPEKFQPERFLERQFSPYEFSPFGGGARRCIGFAFAQFEMKMVLAKVLSTLDLELADRTEIKPVRRGLVTAQNRSIQLLVKGKRKAKSPTLAVVTS</sequence>
<dbReference type="PROSITE" id="PS00086">
    <property type="entry name" value="CYTOCHROME_P450"/>
    <property type="match status" value="1"/>
</dbReference>
<evidence type="ECO:0000313" key="5">
    <source>
        <dbReference type="Proteomes" id="UP001576784"/>
    </source>
</evidence>
<keyword evidence="3" id="KW-0408">Iron</keyword>
<evidence type="ECO:0000256" key="2">
    <source>
        <dbReference type="ARBA" id="ARBA00010617"/>
    </source>
</evidence>
<name>A0ABV4XRB1_9CYAN</name>
<dbReference type="Gene3D" id="1.10.630.10">
    <property type="entry name" value="Cytochrome P450"/>
    <property type="match status" value="1"/>
</dbReference>
<dbReference type="SUPFAM" id="SSF48264">
    <property type="entry name" value="Cytochrome P450"/>
    <property type="match status" value="1"/>
</dbReference>
<keyword evidence="5" id="KW-1185">Reference proteome</keyword>
<dbReference type="InterPro" id="IPR036396">
    <property type="entry name" value="Cyt_P450_sf"/>
</dbReference>
<keyword evidence="3" id="KW-0479">Metal-binding</keyword>
<dbReference type="InterPro" id="IPR001128">
    <property type="entry name" value="Cyt_P450"/>
</dbReference>
<evidence type="ECO:0000256" key="1">
    <source>
        <dbReference type="ARBA" id="ARBA00001971"/>
    </source>
</evidence>
<dbReference type="InterPro" id="IPR017972">
    <property type="entry name" value="Cyt_P450_CS"/>
</dbReference>
<dbReference type="PANTHER" id="PTHR24305">
    <property type="entry name" value="CYTOCHROME P450"/>
    <property type="match status" value="1"/>
</dbReference>
<comment type="similarity">
    <text evidence="2 3">Belongs to the cytochrome P450 family.</text>
</comment>
<dbReference type="InterPro" id="IPR002401">
    <property type="entry name" value="Cyt_P450_E_grp-I"/>
</dbReference>
<accession>A0ABV4XRB1</accession>
<dbReference type="PANTHER" id="PTHR24305:SF166">
    <property type="entry name" value="CYTOCHROME P450 12A4, MITOCHONDRIAL-RELATED"/>
    <property type="match status" value="1"/>
</dbReference>
<keyword evidence="3" id="KW-0560">Oxidoreductase</keyword>
<dbReference type="InterPro" id="IPR050121">
    <property type="entry name" value="Cytochrome_P450_monoxygenase"/>
</dbReference>